<organism evidence="2 3">
    <name type="scientific">Solanum commersonii</name>
    <name type="common">Commerson's wild potato</name>
    <name type="synonym">Commerson's nightshade</name>
    <dbReference type="NCBI Taxonomy" id="4109"/>
    <lineage>
        <taxon>Eukaryota</taxon>
        <taxon>Viridiplantae</taxon>
        <taxon>Streptophyta</taxon>
        <taxon>Embryophyta</taxon>
        <taxon>Tracheophyta</taxon>
        <taxon>Spermatophyta</taxon>
        <taxon>Magnoliopsida</taxon>
        <taxon>eudicotyledons</taxon>
        <taxon>Gunneridae</taxon>
        <taxon>Pentapetalae</taxon>
        <taxon>asterids</taxon>
        <taxon>lamiids</taxon>
        <taxon>Solanales</taxon>
        <taxon>Solanaceae</taxon>
        <taxon>Solanoideae</taxon>
        <taxon>Solaneae</taxon>
        <taxon>Solanum</taxon>
    </lineage>
</organism>
<evidence type="ECO:0000313" key="2">
    <source>
        <dbReference type="EMBL" id="KAG5631508.1"/>
    </source>
</evidence>
<evidence type="ECO:0000256" key="1">
    <source>
        <dbReference type="SAM" id="MobiDB-lite"/>
    </source>
</evidence>
<reference evidence="2 3" key="1">
    <citation type="submission" date="2020-09" db="EMBL/GenBank/DDBJ databases">
        <title>De no assembly of potato wild relative species, Solanum commersonii.</title>
        <authorList>
            <person name="Cho K."/>
        </authorList>
    </citation>
    <scope>NUCLEOTIDE SEQUENCE [LARGE SCALE GENOMIC DNA]</scope>
    <source>
        <strain evidence="2">LZ3.2</strain>
        <tissue evidence="2">Leaf</tissue>
    </source>
</reference>
<dbReference type="EMBL" id="JACXVP010000001">
    <property type="protein sequence ID" value="KAG5631508.1"/>
    <property type="molecule type" value="Genomic_DNA"/>
</dbReference>
<protein>
    <submittedName>
        <fullName evidence="2">Uncharacterized protein</fullName>
    </submittedName>
</protein>
<keyword evidence="3" id="KW-1185">Reference proteome</keyword>
<accession>A0A9J6B4F6</accession>
<comment type="caution">
    <text evidence="2">The sequence shown here is derived from an EMBL/GenBank/DDBJ whole genome shotgun (WGS) entry which is preliminary data.</text>
</comment>
<name>A0A9J6B4F6_SOLCO</name>
<proteinExistence type="predicted"/>
<sequence length="132" mass="14967">RGKNRTAPSRWVELAIGVFGWFAKSPRSPFISLFCGFECCNFWRHVCARRKYLLISLLRPFSLKLICNFWRATSSSPKSVNDPLMARPKVAGRDMPPRKKAHRVLINKEAVASKENVTKLPPKVGKGKDEAP</sequence>
<gene>
    <name evidence="2" type="ORF">H5410_003225</name>
</gene>
<dbReference type="Proteomes" id="UP000824120">
    <property type="component" value="Chromosome 1"/>
</dbReference>
<feature type="non-terminal residue" evidence="2">
    <location>
        <position position="1"/>
    </location>
</feature>
<evidence type="ECO:0000313" key="3">
    <source>
        <dbReference type="Proteomes" id="UP000824120"/>
    </source>
</evidence>
<feature type="non-terminal residue" evidence="2">
    <location>
        <position position="132"/>
    </location>
</feature>
<feature type="region of interest" description="Disordered" evidence="1">
    <location>
        <begin position="75"/>
        <end position="99"/>
    </location>
</feature>
<dbReference type="AlphaFoldDB" id="A0A9J6B4F6"/>